<protein>
    <submittedName>
        <fullName evidence="1">Uncharacterized protein</fullName>
    </submittedName>
</protein>
<proteinExistence type="predicted"/>
<dbReference type="EMBL" id="CASHSV030000109">
    <property type="protein sequence ID" value="CAJ2648522.1"/>
    <property type="molecule type" value="Genomic_DNA"/>
</dbReference>
<accession>A0ACB0JW34</accession>
<evidence type="ECO:0000313" key="2">
    <source>
        <dbReference type="Proteomes" id="UP001177021"/>
    </source>
</evidence>
<evidence type="ECO:0000313" key="1">
    <source>
        <dbReference type="EMBL" id="CAJ2648522.1"/>
    </source>
</evidence>
<gene>
    <name evidence="1" type="ORF">MILVUS5_LOCUS16849</name>
</gene>
<organism evidence="1 2">
    <name type="scientific">Trifolium pratense</name>
    <name type="common">Red clover</name>
    <dbReference type="NCBI Taxonomy" id="57577"/>
    <lineage>
        <taxon>Eukaryota</taxon>
        <taxon>Viridiplantae</taxon>
        <taxon>Streptophyta</taxon>
        <taxon>Embryophyta</taxon>
        <taxon>Tracheophyta</taxon>
        <taxon>Spermatophyta</taxon>
        <taxon>Magnoliopsida</taxon>
        <taxon>eudicotyledons</taxon>
        <taxon>Gunneridae</taxon>
        <taxon>Pentapetalae</taxon>
        <taxon>rosids</taxon>
        <taxon>fabids</taxon>
        <taxon>Fabales</taxon>
        <taxon>Fabaceae</taxon>
        <taxon>Papilionoideae</taxon>
        <taxon>50 kb inversion clade</taxon>
        <taxon>NPAAA clade</taxon>
        <taxon>Hologalegina</taxon>
        <taxon>IRL clade</taxon>
        <taxon>Trifolieae</taxon>
        <taxon>Trifolium</taxon>
    </lineage>
</organism>
<reference evidence="1" key="1">
    <citation type="submission" date="2023-10" db="EMBL/GenBank/DDBJ databases">
        <authorList>
            <person name="Rodriguez Cubillos JULIANA M."/>
            <person name="De Vega J."/>
        </authorList>
    </citation>
    <scope>NUCLEOTIDE SEQUENCE</scope>
</reference>
<comment type="caution">
    <text evidence="1">The sequence shown here is derived from an EMBL/GenBank/DDBJ whole genome shotgun (WGS) entry which is preliminary data.</text>
</comment>
<keyword evidence="2" id="KW-1185">Reference proteome</keyword>
<sequence>MHESEQPFENEKSDQEVYDSYLSFLCIDFMSGCINFPSLYIFSFIDASMTME</sequence>
<name>A0ACB0JW34_TRIPR</name>
<dbReference type="Proteomes" id="UP001177021">
    <property type="component" value="Unassembled WGS sequence"/>
</dbReference>